<dbReference type="OrthoDB" id="350535at2"/>
<gene>
    <name evidence="2" type="primary">nrdI_2</name>
    <name evidence="2" type="ORF">SAMEA4504048_00796</name>
</gene>
<dbReference type="GO" id="GO:0016491">
    <property type="term" value="F:oxidoreductase activity"/>
    <property type="evidence" value="ECO:0007669"/>
    <property type="project" value="UniProtKB-KW"/>
</dbReference>
<accession>A0A239WWA1</accession>
<dbReference type="NCBIfam" id="TIGR00333">
    <property type="entry name" value="nrdI"/>
    <property type="match status" value="1"/>
</dbReference>
<keyword evidence="2" id="KW-0560">Oxidoreductase</keyword>
<proteinExistence type="predicted"/>
<dbReference type="PIRSF" id="PIRSF005087">
    <property type="entry name" value="NrdI"/>
    <property type="match status" value="1"/>
</dbReference>
<dbReference type="SUPFAM" id="SSF52218">
    <property type="entry name" value="Flavoproteins"/>
    <property type="match status" value="1"/>
</dbReference>
<dbReference type="InterPro" id="IPR004465">
    <property type="entry name" value="RNR_NrdI"/>
</dbReference>
<dbReference type="EMBL" id="LT906454">
    <property type="protein sequence ID" value="SNV38420.1"/>
    <property type="molecule type" value="Genomic_DNA"/>
</dbReference>
<dbReference type="Gene3D" id="3.40.50.360">
    <property type="match status" value="1"/>
</dbReference>
<reference evidence="2 3" key="1">
    <citation type="submission" date="2017-06" db="EMBL/GenBank/DDBJ databases">
        <authorList>
            <consortium name="Pathogen Informatics"/>
        </authorList>
    </citation>
    <scope>NUCLEOTIDE SEQUENCE [LARGE SCALE GENOMIC DNA]</scope>
    <source>
        <strain evidence="2 3">NCTC11291</strain>
    </source>
</reference>
<evidence type="ECO:0000256" key="1">
    <source>
        <dbReference type="ARBA" id="ARBA00017129"/>
    </source>
</evidence>
<dbReference type="PANTHER" id="PTHR37297">
    <property type="entry name" value="PROTEIN NRDI"/>
    <property type="match status" value="1"/>
</dbReference>
<sequence length="121" mass="13828">MKVVFHTLTGQTKRFIQKLDLPSEAIVELSPVGQSPLLSEPFILILPTYNDNFDFVEDFLVENQTFCRGIIGIGNRNFGTDFCREARELSQEYHLPLLYELEFNGTEADINTVKGILRNES</sequence>
<dbReference type="AlphaFoldDB" id="A0A239WWA1"/>
<dbReference type="Proteomes" id="UP000215144">
    <property type="component" value="Chromosome 1"/>
</dbReference>
<dbReference type="GO" id="GO:0010181">
    <property type="term" value="F:FMN binding"/>
    <property type="evidence" value="ECO:0007669"/>
    <property type="project" value="InterPro"/>
</dbReference>
<dbReference type="KEGG" id="saco:SAME_00796"/>
<evidence type="ECO:0000313" key="2">
    <source>
        <dbReference type="EMBL" id="SNV38420.1"/>
    </source>
</evidence>
<name>A0A239WWA1_STRAI</name>
<dbReference type="Pfam" id="PF07972">
    <property type="entry name" value="Flavodoxin_NdrI"/>
    <property type="match status" value="1"/>
</dbReference>
<dbReference type="InterPro" id="IPR029039">
    <property type="entry name" value="Flavoprotein-like_sf"/>
</dbReference>
<protein>
    <recommendedName>
        <fullName evidence="1">Putative NrdI-like protein</fullName>
    </recommendedName>
</protein>
<dbReference type="PANTHER" id="PTHR37297:SF1">
    <property type="entry name" value="PROTEIN NRDI"/>
    <property type="match status" value="1"/>
</dbReference>
<evidence type="ECO:0000313" key="3">
    <source>
        <dbReference type="Proteomes" id="UP000215144"/>
    </source>
</evidence>
<organism evidence="2 3">
    <name type="scientific">Streptococcus acidominimus</name>
    <dbReference type="NCBI Taxonomy" id="1326"/>
    <lineage>
        <taxon>Bacteria</taxon>
        <taxon>Bacillati</taxon>
        <taxon>Bacillota</taxon>
        <taxon>Bacilli</taxon>
        <taxon>Lactobacillales</taxon>
        <taxon>Streptococcaceae</taxon>
        <taxon>Streptococcus</taxon>
    </lineage>
</organism>